<evidence type="ECO:0000259" key="4">
    <source>
        <dbReference type="Pfam" id="PF03816"/>
    </source>
</evidence>
<protein>
    <submittedName>
        <fullName evidence="5">LCP family protein</fullName>
    </submittedName>
</protein>
<gene>
    <name evidence="5" type="ORF">ACH3VR_14770</name>
</gene>
<dbReference type="PANTHER" id="PTHR33392:SF6">
    <property type="entry name" value="POLYISOPRENYL-TEICHOIC ACID--PEPTIDOGLYCAN TEICHOIC ACID TRANSFERASE TAGU"/>
    <property type="match status" value="1"/>
</dbReference>
<dbReference type="PANTHER" id="PTHR33392">
    <property type="entry name" value="POLYISOPRENYL-TEICHOIC ACID--PEPTIDOGLYCAN TEICHOIC ACID TRANSFERASE TAGU"/>
    <property type="match status" value="1"/>
</dbReference>
<dbReference type="Pfam" id="PF03816">
    <property type="entry name" value="LytR_cpsA_psr"/>
    <property type="match status" value="1"/>
</dbReference>
<organism evidence="5 6">
    <name type="scientific">Microbacterium alkaliflavum</name>
    <dbReference type="NCBI Taxonomy" id="3248839"/>
    <lineage>
        <taxon>Bacteria</taxon>
        <taxon>Bacillati</taxon>
        <taxon>Actinomycetota</taxon>
        <taxon>Actinomycetes</taxon>
        <taxon>Micrococcales</taxon>
        <taxon>Microbacteriaceae</taxon>
        <taxon>Microbacterium</taxon>
    </lineage>
</organism>
<feature type="domain" description="Cell envelope-related transcriptional attenuator" evidence="4">
    <location>
        <begin position="109"/>
        <end position="263"/>
    </location>
</feature>
<dbReference type="Proteomes" id="UP001610861">
    <property type="component" value="Unassembled WGS sequence"/>
</dbReference>
<feature type="compositionally biased region" description="Low complexity" evidence="2">
    <location>
        <begin position="366"/>
        <end position="388"/>
    </location>
</feature>
<feature type="region of interest" description="Disordered" evidence="2">
    <location>
        <begin position="366"/>
        <end position="409"/>
    </location>
</feature>
<comment type="caution">
    <text evidence="5">The sequence shown here is derived from an EMBL/GenBank/DDBJ whole genome shotgun (WGS) entry which is preliminary data.</text>
</comment>
<keyword evidence="3" id="KW-0472">Membrane</keyword>
<comment type="similarity">
    <text evidence="1">Belongs to the LytR/CpsA/Psr (LCP) family.</text>
</comment>
<evidence type="ECO:0000313" key="5">
    <source>
        <dbReference type="EMBL" id="MFH8251628.1"/>
    </source>
</evidence>
<dbReference type="Gene3D" id="3.40.630.190">
    <property type="entry name" value="LCP protein"/>
    <property type="match status" value="1"/>
</dbReference>
<evidence type="ECO:0000256" key="3">
    <source>
        <dbReference type="SAM" id="Phobius"/>
    </source>
</evidence>
<keyword evidence="6" id="KW-1185">Reference proteome</keyword>
<evidence type="ECO:0000256" key="1">
    <source>
        <dbReference type="ARBA" id="ARBA00006068"/>
    </source>
</evidence>
<proteinExistence type="inferred from homology"/>
<dbReference type="EMBL" id="JBIQWL010000005">
    <property type="protein sequence ID" value="MFH8251628.1"/>
    <property type="molecule type" value="Genomic_DNA"/>
</dbReference>
<dbReference type="NCBIfam" id="TIGR00350">
    <property type="entry name" value="lytR_cpsA_psr"/>
    <property type="match status" value="1"/>
</dbReference>
<dbReference type="InterPro" id="IPR004474">
    <property type="entry name" value="LytR_CpsA_psr"/>
</dbReference>
<reference evidence="5 6" key="1">
    <citation type="submission" date="2024-09" db="EMBL/GenBank/DDBJ databases">
        <authorList>
            <person name="Pan X."/>
        </authorList>
    </citation>
    <scope>NUCLEOTIDE SEQUENCE [LARGE SCALE GENOMIC DNA]</scope>
    <source>
        <strain evidence="5 6">B2969</strain>
    </source>
</reference>
<sequence length="409" mass="42573">MARRRGTVARHAHLRSPHPVAQFGKILAVCVAVVVLSAGGVGAYATYDLAASFADVVVDLPDQQAVPPDIGAIEGGVNLLVTGIDECEPDFAYLFGARCTGADRTSRLNDVNLLVHISDHPRRVTVVSFPRDLITTLPSCTRPDGTDTGGGTAQLNTAYQGGGLACVVKTISALSGLDIQFGALVTFGGVIKVTDAIGGVDVCLARGIRDRNTDLDLPAGMHTVSGITALEFLRTRYGVGDGSDLSRISNQQQYMSRLARKLMSEEVLSDPARLYKLAVAGLDSVTPTRSLANPFTVVQIALAVKDVPFDEIVFIQYPTLTDPADPNRVVANEGAADALWAALATNRPLELTGDVGARGGVVEVTPAPADPAAPSTPETPAPGEEAIALPPSITGSTAAQETCSGGNLR</sequence>
<dbReference type="RefSeq" id="WP_397557081.1">
    <property type="nucleotide sequence ID" value="NZ_JBIQWL010000005.1"/>
</dbReference>
<name>A0ABW7QB76_9MICO</name>
<feature type="compositionally biased region" description="Polar residues" evidence="2">
    <location>
        <begin position="393"/>
        <end position="409"/>
    </location>
</feature>
<keyword evidence="3" id="KW-1133">Transmembrane helix</keyword>
<dbReference type="InterPro" id="IPR050922">
    <property type="entry name" value="LytR/CpsA/Psr_CW_biosynth"/>
</dbReference>
<evidence type="ECO:0000313" key="6">
    <source>
        <dbReference type="Proteomes" id="UP001610861"/>
    </source>
</evidence>
<accession>A0ABW7QB76</accession>
<evidence type="ECO:0000256" key="2">
    <source>
        <dbReference type="SAM" id="MobiDB-lite"/>
    </source>
</evidence>
<keyword evidence="3" id="KW-0812">Transmembrane</keyword>
<feature type="transmembrane region" description="Helical" evidence="3">
    <location>
        <begin position="26"/>
        <end position="47"/>
    </location>
</feature>